<keyword evidence="2 4" id="KW-0647">Proteasome</keyword>
<dbReference type="InterPro" id="IPR016295">
    <property type="entry name" value="Proteasome_beta4"/>
</dbReference>
<organism evidence="5">
    <name type="scientific">Philasterides dicentrarchi</name>
    <dbReference type="NCBI Taxonomy" id="282688"/>
    <lineage>
        <taxon>Eukaryota</taxon>
        <taxon>Sar</taxon>
        <taxon>Alveolata</taxon>
        <taxon>Ciliophora</taxon>
        <taxon>Intramacronucleata</taxon>
        <taxon>Oligohymenophorea</taxon>
        <taxon>Scuticociliatia</taxon>
        <taxon>Philasterida</taxon>
        <taxon>Philasteridae</taxon>
        <taxon>Philasterides</taxon>
    </lineage>
</organism>
<dbReference type="PROSITE" id="PS00854">
    <property type="entry name" value="PROTEASOME_BETA_1"/>
    <property type="match status" value="1"/>
</dbReference>
<dbReference type="GO" id="GO:0051603">
    <property type="term" value="P:proteolysis involved in protein catabolic process"/>
    <property type="evidence" value="ECO:0007669"/>
    <property type="project" value="InterPro"/>
</dbReference>
<dbReference type="PANTHER" id="PTHR32194:SF6">
    <property type="entry name" value="PROTEASOME SUBUNIT BETA"/>
    <property type="match status" value="1"/>
</dbReference>
<dbReference type="PROSITE" id="PS51476">
    <property type="entry name" value="PROTEASOME_BETA_2"/>
    <property type="match status" value="1"/>
</dbReference>
<dbReference type="PIRSF" id="PIRSF001213">
    <property type="entry name" value="Psome_endopept_beta"/>
    <property type="match status" value="1"/>
</dbReference>
<evidence type="ECO:0000256" key="3">
    <source>
        <dbReference type="ARBA" id="ARBA00023242"/>
    </source>
</evidence>
<comment type="subcellular location">
    <subcellularLocation>
        <location evidence="4">Cytoplasm</location>
    </subcellularLocation>
    <subcellularLocation>
        <location evidence="4">Nucleus</location>
    </subcellularLocation>
</comment>
<dbReference type="CDD" id="cd03760">
    <property type="entry name" value="proteasome_beta_type_4"/>
    <property type="match status" value="1"/>
</dbReference>
<evidence type="ECO:0000313" key="5">
    <source>
        <dbReference type="EMBL" id="QBG49671.1"/>
    </source>
</evidence>
<reference evidence="5" key="1">
    <citation type="submission" date="2018-06" db="EMBL/GenBank/DDBJ databases">
        <authorList>
            <person name="Folgueira I."/>
            <person name="deFelipe A."/>
            <person name="Lamas J."/>
            <person name="Leiro J."/>
        </authorList>
    </citation>
    <scope>NUCLEOTIDE SEQUENCE</scope>
</reference>
<dbReference type="AlphaFoldDB" id="A0A411PX34"/>
<protein>
    <recommendedName>
        <fullName evidence="4">Proteasome subunit beta</fullName>
    </recommendedName>
</protein>
<dbReference type="EMBL" id="MH457525">
    <property type="protein sequence ID" value="QBG49671.1"/>
    <property type="molecule type" value="mRNA"/>
</dbReference>
<evidence type="ECO:0000256" key="2">
    <source>
        <dbReference type="ARBA" id="ARBA00022942"/>
    </source>
</evidence>
<dbReference type="SUPFAM" id="SSF56235">
    <property type="entry name" value="N-terminal nucleophile aminohydrolases (Ntn hydrolases)"/>
    <property type="match status" value="1"/>
</dbReference>
<name>A0A411PX34_9CILI</name>
<dbReference type="InterPro" id="IPR001353">
    <property type="entry name" value="Proteasome_sua/b"/>
</dbReference>
<dbReference type="Pfam" id="PF00227">
    <property type="entry name" value="Proteasome"/>
    <property type="match status" value="1"/>
</dbReference>
<dbReference type="PANTHER" id="PTHR32194">
    <property type="entry name" value="METALLOPROTEASE TLDD"/>
    <property type="match status" value="1"/>
</dbReference>
<proteinExistence type="evidence at transcript level"/>
<dbReference type="InterPro" id="IPR029055">
    <property type="entry name" value="Ntn_hydrolases_N"/>
</dbReference>
<sequence>MALAITKKKDNKLEYSEILCDPYIKHTTQPICTGSSVVAVKYNGGVAIATDTLVSYGSMAKFKGVQRIEKVSDDVAIASTGEFSDFQELLTEIKALKLEEYQANDNIKYTPKEIGNYIARIQYHRRSQINPYLLHNVVVGFNEQKPYIGVIDQFGTYIEENFTCTGFSKYLCLPLLQNNWREDISENETQKLLEQCFVNLFYRDARSSDTIQIAFVDANGVRILDPYRVQGNWNYKGYRDAASENLFRQ</sequence>
<keyword evidence="3 4" id="KW-0539">Nucleus</keyword>
<dbReference type="InterPro" id="IPR016050">
    <property type="entry name" value="Proteasome_bsu_CS"/>
</dbReference>
<evidence type="ECO:0000256" key="1">
    <source>
        <dbReference type="ARBA" id="ARBA00022490"/>
    </source>
</evidence>
<dbReference type="GO" id="GO:0005737">
    <property type="term" value="C:cytoplasm"/>
    <property type="evidence" value="ECO:0007669"/>
    <property type="project" value="UniProtKB-SubCell"/>
</dbReference>
<comment type="function">
    <text evidence="4">Non-catalytic component of the proteasome.</text>
</comment>
<accession>A0A411PX34</accession>
<dbReference type="Gene3D" id="3.60.20.10">
    <property type="entry name" value="Glutamine Phosphoribosylpyrophosphate, subunit 1, domain 1"/>
    <property type="match status" value="1"/>
</dbReference>
<dbReference type="GO" id="GO:0005634">
    <property type="term" value="C:nucleus"/>
    <property type="evidence" value="ECO:0007669"/>
    <property type="project" value="UniProtKB-SubCell"/>
</dbReference>
<keyword evidence="1 4" id="KW-0963">Cytoplasm</keyword>
<comment type="similarity">
    <text evidence="4">Belongs to the peptidase T1B family.</text>
</comment>
<evidence type="ECO:0000256" key="4">
    <source>
        <dbReference type="PIRNR" id="PIRNR001213"/>
    </source>
</evidence>
<dbReference type="GO" id="GO:0019774">
    <property type="term" value="C:proteasome core complex, beta-subunit complex"/>
    <property type="evidence" value="ECO:0007669"/>
    <property type="project" value="UniProtKB-UniRule"/>
</dbReference>
<dbReference type="InterPro" id="IPR023333">
    <property type="entry name" value="Proteasome_suB-type"/>
</dbReference>